<keyword evidence="1" id="KW-0812">Transmembrane</keyword>
<name>A0A498KRE1_9EURY</name>
<organism evidence="2 3">
    <name type="scientific">Halorientalis pallida</name>
    <dbReference type="NCBI Taxonomy" id="2479928"/>
    <lineage>
        <taxon>Archaea</taxon>
        <taxon>Methanobacteriati</taxon>
        <taxon>Methanobacteriota</taxon>
        <taxon>Stenosarchaea group</taxon>
        <taxon>Halobacteria</taxon>
        <taxon>Halobacteriales</taxon>
        <taxon>Haloarculaceae</taxon>
        <taxon>Halorientalis</taxon>
    </lineage>
</organism>
<dbReference type="AlphaFoldDB" id="A0A498KRE1"/>
<keyword evidence="1" id="KW-0472">Membrane</keyword>
<reference evidence="2 3" key="1">
    <citation type="submission" date="2019-01" db="EMBL/GenBank/DDBJ databases">
        <title>Halorientalis sp. F13-25 a new haloarchaeum isolated from hypersaline water.</title>
        <authorList>
            <person name="Ana D.-V."/>
            <person name="Cristina S.-P."/>
            <person name="Antonio V."/>
        </authorList>
    </citation>
    <scope>NUCLEOTIDE SEQUENCE [LARGE SCALE GENOMIC DNA]</scope>
    <source>
        <strain evidence="2 3">F13-25</strain>
    </source>
</reference>
<comment type="caution">
    <text evidence="2">The sequence shown here is derived from an EMBL/GenBank/DDBJ whole genome shotgun (WGS) entry which is preliminary data.</text>
</comment>
<gene>
    <name evidence="2" type="ORF">EAF64_17550</name>
</gene>
<dbReference type="Proteomes" id="UP000289691">
    <property type="component" value="Unassembled WGS sequence"/>
</dbReference>
<protein>
    <submittedName>
        <fullName evidence="2">Uncharacterized protein</fullName>
    </submittedName>
</protein>
<proteinExistence type="predicted"/>
<dbReference type="EMBL" id="RDFA01000007">
    <property type="protein sequence ID" value="RXK46952.1"/>
    <property type="molecule type" value="Genomic_DNA"/>
</dbReference>
<evidence type="ECO:0000313" key="2">
    <source>
        <dbReference type="EMBL" id="RXK46952.1"/>
    </source>
</evidence>
<evidence type="ECO:0000256" key="1">
    <source>
        <dbReference type="SAM" id="Phobius"/>
    </source>
</evidence>
<accession>A0A498KRE1</accession>
<evidence type="ECO:0000313" key="3">
    <source>
        <dbReference type="Proteomes" id="UP000289691"/>
    </source>
</evidence>
<keyword evidence="1" id="KW-1133">Transmembrane helix</keyword>
<keyword evidence="3" id="KW-1185">Reference proteome</keyword>
<sequence>MTNHVVSFSIGASSTSAEIVAGEGGMTTLLTPTGLGAGGALIAVVLVVLLGYLNVVSARENADPRLRQIVISVSVPLLATFGGVVVYESIQIVTS</sequence>
<dbReference type="RefSeq" id="WP_129070285.1">
    <property type="nucleotide sequence ID" value="NZ_RDFA01000007.1"/>
</dbReference>
<feature type="transmembrane region" description="Helical" evidence="1">
    <location>
        <begin position="33"/>
        <end position="57"/>
    </location>
</feature>
<feature type="transmembrane region" description="Helical" evidence="1">
    <location>
        <begin position="69"/>
        <end position="87"/>
    </location>
</feature>